<protein>
    <recommendedName>
        <fullName evidence="3">Teneurin-like YD-shell domain-containing protein</fullName>
    </recommendedName>
</protein>
<dbReference type="STRING" id="1802115.A2756_01180"/>
<name>A0A1G2G5T5_9BACT</name>
<gene>
    <name evidence="4" type="ORF">A2756_01180</name>
</gene>
<evidence type="ECO:0000256" key="1">
    <source>
        <dbReference type="ARBA" id="ARBA00022737"/>
    </source>
</evidence>
<evidence type="ECO:0000256" key="2">
    <source>
        <dbReference type="SAM" id="SignalP"/>
    </source>
</evidence>
<evidence type="ECO:0000313" key="5">
    <source>
        <dbReference type="Proteomes" id="UP000177785"/>
    </source>
</evidence>
<dbReference type="Pfam" id="PF25023">
    <property type="entry name" value="TEN_YD-shell"/>
    <property type="match status" value="1"/>
</dbReference>
<dbReference type="InterPro" id="IPR056823">
    <property type="entry name" value="TEN-like_YD-shell"/>
</dbReference>
<accession>A0A1G2G5T5</accession>
<comment type="caution">
    <text evidence="4">The sequence shown here is derived from an EMBL/GenBank/DDBJ whole genome shotgun (WGS) entry which is preliminary data.</text>
</comment>
<keyword evidence="1" id="KW-0677">Repeat</keyword>
<feature type="domain" description="Teneurin-like YD-shell" evidence="3">
    <location>
        <begin position="149"/>
        <end position="294"/>
    </location>
</feature>
<evidence type="ECO:0000313" key="4">
    <source>
        <dbReference type="EMBL" id="OGZ45218.1"/>
    </source>
</evidence>
<reference evidence="4 5" key="1">
    <citation type="journal article" date="2016" name="Nat. Commun.">
        <title>Thousands of microbial genomes shed light on interconnected biogeochemical processes in an aquifer system.</title>
        <authorList>
            <person name="Anantharaman K."/>
            <person name="Brown C.T."/>
            <person name="Hug L.A."/>
            <person name="Sharon I."/>
            <person name="Castelle C.J."/>
            <person name="Probst A.J."/>
            <person name="Thomas B.C."/>
            <person name="Singh A."/>
            <person name="Wilkins M.J."/>
            <person name="Karaoz U."/>
            <person name="Brodie E.L."/>
            <person name="Williams K.H."/>
            <person name="Hubbard S.S."/>
            <person name="Banfield J.F."/>
        </authorList>
    </citation>
    <scope>NUCLEOTIDE SEQUENCE [LARGE SCALE GENOMIC DNA]</scope>
</reference>
<dbReference type="AlphaFoldDB" id="A0A1G2G5T5"/>
<evidence type="ECO:0000259" key="3">
    <source>
        <dbReference type="Pfam" id="PF25023"/>
    </source>
</evidence>
<dbReference type="PANTHER" id="PTHR32305:SF15">
    <property type="entry name" value="PROTEIN RHSA-RELATED"/>
    <property type="match status" value="1"/>
</dbReference>
<sequence>MKKILSLILACSILLQPLIVFAGSVNAPQSIESVTSAENTLPVVDTASLENTLPVEGTTTPTHFFLHHQNDVLLGVLAISPIAHVEDTDETLFIWAYAPLSGSRTSGDDGTWNYQWDYRNQLQRATTSSALSSFGYDYTGQRVFLKEANLATTTIPSKLYSTSSATTTKHIYAGNQLVATVETAGATTTIAYIHSDHLGGTSAITNDHRDLLQVADYYPFGSLRFNSQYAEFNERRKYIGEQYDDNTALSYLNARYYNGTQGRLLSQDPVFWENQNLENPQSLNSYSYAENNPILRKDPSGRCSQCLIGAGAGIVGQYGYDVFNNIQSNGFSVSAFYSNLSSPGTYITRAGQGALVALTGGAAGALTTSIAGQAVAVGVASGLIGAGGNYLLGQPIAPESVAIDTILGGLTYGAVQSAPRVRGLLPEFGTKAFYMGRHTQQSVLNLGIDAAFGYVGSTLTDVASYRSEPTVYVRDVQHTQSDYTTKTYTTPSGAVVDWGGNVISGPSGN</sequence>
<dbReference type="InterPro" id="IPR050708">
    <property type="entry name" value="T6SS_VgrG/RHS"/>
</dbReference>
<organism evidence="4 5">
    <name type="scientific">Candidatus Ryanbacteria bacterium RIFCSPHIGHO2_01_FULL_48_27</name>
    <dbReference type="NCBI Taxonomy" id="1802115"/>
    <lineage>
        <taxon>Bacteria</taxon>
        <taxon>Candidatus Ryaniibacteriota</taxon>
    </lineage>
</organism>
<dbReference type="EMBL" id="MHNL01000007">
    <property type="protein sequence ID" value="OGZ45218.1"/>
    <property type="molecule type" value="Genomic_DNA"/>
</dbReference>
<proteinExistence type="predicted"/>
<feature type="signal peptide" evidence="2">
    <location>
        <begin position="1"/>
        <end position="22"/>
    </location>
</feature>
<dbReference type="Gene3D" id="2.180.10.10">
    <property type="entry name" value="RHS repeat-associated core"/>
    <property type="match status" value="1"/>
</dbReference>
<feature type="chain" id="PRO_5009582972" description="Teneurin-like YD-shell domain-containing protein" evidence="2">
    <location>
        <begin position="23"/>
        <end position="509"/>
    </location>
</feature>
<dbReference type="PANTHER" id="PTHR32305">
    <property type="match status" value="1"/>
</dbReference>
<dbReference type="InterPro" id="IPR022385">
    <property type="entry name" value="Rhs_assc_core"/>
</dbReference>
<dbReference type="NCBIfam" id="TIGR03696">
    <property type="entry name" value="Rhs_assc_core"/>
    <property type="match status" value="1"/>
</dbReference>
<dbReference type="Proteomes" id="UP000177785">
    <property type="component" value="Unassembled WGS sequence"/>
</dbReference>
<keyword evidence="2" id="KW-0732">Signal</keyword>